<reference evidence="1 2" key="1">
    <citation type="journal article" date="2019" name="Nat. Ecol. Evol.">
        <title>Megaphylogeny resolves global patterns of mushroom evolution.</title>
        <authorList>
            <person name="Varga T."/>
            <person name="Krizsan K."/>
            <person name="Foldi C."/>
            <person name="Dima B."/>
            <person name="Sanchez-Garcia M."/>
            <person name="Sanchez-Ramirez S."/>
            <person name="Szollosi G.J."/>
            <person name="Szarkandi J.G."/>
            <person name="Papp V."/>
            <person name="Albert L."/>
            <person name="Andreopoulos W."/>
            <person name="Angelini C."/>
            <person name="Antonin V."/>
            <person name="Barry K.W."/>
            <person name="Bougher N.L."/>
            <person name="Buchanan P."/>
            <person name="Buyck B."/>
            <person name="Bense V."/>
            <person name="Catcheside P."/>
            <person name="Chovatia M."/>
            <person name="Cooper J."/>
            <person name="Damon W."/>
            <person name="Desjardin D."/>
            <person name="Finy P."/>
            <person name="Geml J."/>
            <person name="Haridas S."/>
            <person name="Hughes K."/>
            <person name="Justo A."/>
            <person name="Karasinski D."/>
            <person name="Kautmanova I."/>
            <person name="Kiss B."/>
            <person name="Kocsube S."/>
            <person name="Kotiranta H."/>
            <person name="LaButti K.M."/>
            <person name="Lechner B.E."/>
            <person name="Liimatainen K."/>
            <person name="Lipzen A."/>
            <person name="Lukacs Z."/>
            <person name="Mihaltcheva S."/>
            <person name="Morgado L.N."/>
            <person name="Niskanen T."/>
            <person name="Noordeloos M.E."/>
            <person name="Ohm R.A."/>
            <person name="Ortiz-Santana B."/>
            <person name="Ovrebo C."/>
            <person name="Racz N."/>
            <person name="Riley R."/>
            <person name="Savchenko A."/>
            <person name="Shiryaev A."/>
            <person name="Soop K."/>
            <person name="Spirin V."/>
            <person name="Szebenyi C."/>
            <person name="Tomsovsky M."/>
            <person name="Tulloss R.E."/>
            <person name="Uehling J."/>
            <person name="Grigoriev I.V."/>
            <person name="Vagvolgyi C."/>
            <person name="Papp T."/>
            <person name="Martin F.M."/>
            <person name="Miettinen O."/>
            <person name="Hibbett D.S."/>
            <person name="Nagy L.G."/>
        </authorList>
    </citation>
    <scope>NUCLEOTIDE SEQUENCE [LARGE SCALE GENOMIC DNA]</scope>
    <source>
        <strain evidence="1 2">NL-1719</strain>
    </source>
</reference>
<dbReference type="EMBL" id="ML208885">
    <property type="protein sequence ID" value="TFK59826.1"/>
    <property type="molecule type" value="Genomic_DNA"/>
</dbReference>
<keyword evidence="2" id="KW-1185">Reference proteome</keyword>
<evidence type="ECO:0000313" key="1">
    <source>
        <dbReference type="EMBL" id="TFK59826.1"/>
    </source>
</evidence>
<protein>
    <submittedName>
        <fullName evidence="1">Uncharacterized protein</fullName>
    </submittedName>
</protein>
<accession>A0ACD3A2C8</accession>
<sequence length="491" mass="55669">MDDAKMVERERNRLDAEIRILELALAELHWERGHNRPDAETRELQLALLELKRKHNSLSPIMRLSPDILLYIFEYLQEEAYGCDLDTFPLDNPLLVSTYSKVSVMTHVCSPWRNIALSTATVWTAITFRNDSEAYAAEMLERSCNAPLSIAFIPDHKIGHVEDTLLLHVLNTEMHRIRSLAIRAPDDSIQTHLNELDLNGNSAMEALSFWTWDVLAHGSLIKFLKPSSNTLRFLDVFCPWFDLQKFTGTITLPKLSRVRLQGPKIMGLLTRFVIPPTCHLPSDSDTPNVSISIDSDLPQAPDIFMNFEHDLPCEGSILPTPVIKDLLSCFALSQLTTIVFTDKENENFSFPSTIWIFLAEECSNVQSLIVHEFDCEPLCPALLIRHQNDAKDGVTIVCNSRAQFKGPYPFPNLKALKLHSISIDAGEDKDASVISNLEKALESRFKAGIPLDELVLDRVRNVETQHIPVLEPFVQRKITFIPRDERCSVGY</sequence>
<proteinExistence type="predicted"/>
<dbReference type="Proteomes" id="UP000308600">
    <property type="component" value="Unassembled WGS sequence"/>
</dbReference>
<name>A0ACD3A2C8_9AGAR</name>
<evidence type="ECO:0000313" key="2">
    <source>
        <dbReference type="Proteomes" id="UP000308600"/>
    </source>
</evidence>
<gene>
    <name evidence="1" type="ORF">BDN72DRAFT_864836</name>
</gene>
<organism evidence="1 2">
    <name type="scientific">Pluteus cervinus</name>
    <dbReference type="NCBI Taxonomy" id="181527"/>
    <lineage>
        <taxon>Eukaryota</taxon>
        <taxon>Fungi</taxon>
        <taxon>Dikarya</taxon>
        <taxon>Basidiomycota</taxon>
        <taxon>Agaricomycotina</taxon>
        <taxon>Agaricomycetes</taxon>
        <taxon>Agaricomycetidae</taxon>
        <taxon>Agaricales</taxon>
        <taxon>Pluteineae</taxon>
        <taxon>Pluteaceae</taxon>
        <taxon>Pluteus</taxon>
    </lineage>
</organism>